<dbReference type="Pfam" id="PF07751">
    <property type="entry name" value="Abi_2"/>
    <property type="match status" value="1"/>
</dbReference>
<reference evidence="1" key="1">
    <citation type="submission" date="2022-12" db="EMBL/GenBank/DDBJ databases">
        <title>Species Delineation and Comparative Genomics within the Campylobacter ureolyticus Complex.</title>
        <authorList>
            <person name="Maki J."/>
            <person name="Howard M."/>
            <person name="Connelly S."/>
            <person name="Hardy D.J."/>
            <person name="Cameron A."/>
        </authorList>
    </citation>
    <scope>NUCLEOTIDE SEQUENCE</scope>
    <source>
        <strain evidence="1">URMC_786</strain>
    </source>
</reference>
<name>A0A9Q4KQU6_9BACT</name>
<evidence type="ECO:0000313" key="1">
    <source>
        <dbReference type="EMBL" id="MCZ6162492.1"/>
    </source>
</evidence>
<dbReference type="InterPro" id="IPR011664">
    <property type="entry name" value="Abi_system_AbiD/AbiF-like"/>
</dbReference>
<gene>
    <name evidence="1" type="ORF">O6B92_09150</name>
</gene>
<organism evidence="1 2">
    <name type="scientific">Campylobacter ureolyticus</name>
    <dbReference type="NCBI Taxonomy" id="827"/>
    <lineage>
        <taxon>Bacteria</taxon>
        <taxon>Pseudomonadati</taxon>
        <taxon>Campylobacterota</taxon>
        <taxon>Epsilonproteobacteria</taxon>
        <taxon>Campylobacterales</taxon>
        <taxon>Campylobacteraceae</taxon>
        <taxon>Campylobacter</taxon>
    </lineage>
</organism>
<dbReference type="Proteomes" id="UP001075461">
    <property type="component" value="Unassembled WGS sequence"/>
</dbReference>
<dbReference type="EMBL" id="JAPXGP010000010">
    <property type="protein sequence ID" value="MCZ6162492.1"/>
    <property type="molecule type" value="Genomic_DNA"/>
</dbReference>
<accession>A0A9Q4KQU6</accession>
<comment type="caution">
    <text evidence="1">The sequence shown here is derived from an EMBL/GenBank/DDBJ whole genome shotgun (WGS) entry which is preliminary data.</text>
</comment>
<proteinExistence type="predicted"/>
<dbReference type="AlphaFoldDB" id="A0A9Q4KQU6"/>
<sequence length="308" mass="37113">MQRKEKYSIDQQIQHMKKQDIKFNLYSADEAKSFLTKSNYYFKVKAFAKNYRKNKDTNKYINLDFKYLRKFTILDTLFRDLILELSLLCEHLIKTAICYHCSENPDDDGYESVSNFLQEQENNTPKTLQRYDDDIFNFYSKELLDKYRNDLPVWVFVEILTFDELIKFYDFYTKQFNMPVFVNTFDLYAIKSLRNIAAHNNCILHTLTMIPLNNKDFKISYYLIQILQKKNLLSHNKNEIRIPVIHDFLCLILIFNDICPETEIKNIVKKKISDFFAKCEEKKEYFDNENLIKKRYKFIKKATITILS</sequence>
<protein>
    <submittedName>
        <fullName evidence="1">Abi family protein</fullName>
    </submittedName>
</protein>
<dbReference type="RefSeq" id="WP_269480715.1">
    <property type="nucleotide sequence ID" value="NZ_JAPXGI010000008.1"/>
</dbReference>
<evidence type="ECO:0000313" key="2">
    <source>
        <dbReference type="Proteomes" id="UP001075461"/>
    </source>
</evidence>